<dbReference type="RefSeq" id="WP_124985374.1">
    <property type="nucleotide sequence ID" value="NZ_CP034160.1"/>
</dbReference>
<evidence type="ECO:0000313" key="1">
    <source>
        <dbReference type="EMBL" id="AZI53879.1"/>
    </source>
</evidence>
<name>A0A3G8ZES0_9FLAO</name>
<reference evidence="3" key="1">
    <citation type="submission" date="2018-11" db="EMBL/GenBank/DDBJ databases">
        <title>Proposal to divide the Flavobacteriaceae and reorganize its genera based on Amino Acid Identity values calculated from whole genome sequences.</title>
        <authorList>
            <person name="Nicholson A.C."/>
            <person name="Gulvik C.A."/>
            <person name="Whitney A.M."/>
            <person name="Sheth M."/>
            <person name="Batra D."/>
            <person name="Pryor J."/>
            <person name="Bernardet J.-F."/>
            <person name="Hugo C."/>
            <person name="Kampfer P."/>
            <person name="Newman J.D."/>
            <person name="McQuiston J.R."/>
        </authorList>
    </citation>
    <scope>NUCLEOTIDE SEQUENCE [LARGE SCALE GENOMIC DNA]</scope>
    <source>
        <strain evidence="3">H6466</strain>
    </source>
</reference>
<evidence type="ECO:0000313" key="3">
    <source>
        <dbReference type="Proteomes" id="UP000272316"/>
    </source>
</evidence>
<reference evidence="2" key="2">
    <citation type="submission" date="2018-11" db="EMBL/GenBank/DDBJ databases">
        <title>Proposal to divide the Flavobacteriaceae and reorganize its genera based on Amino Acid Identity values calculated from whole genome sequences.</title>
        <authorList>
            <person name="Nicholson A.C."/>
            <person name="Gulvik C.A."/>
            <person name="Whitney A.M."/>
            <person name="Humrighouse B.W."/>
            <person name="Bell M."/>
            <person name="Holmes B."/>
            <person name="Steigerwalt A."/>
            <person name="Villarma A."/>
            <person name="Sheth M."/>
            <person name="Batra D."/>
            <person name="Pryor J."/>
            <person name="Bernardet J.-F."/>
            <person name="Hugo C."/>
            <person name="Kampfer P."/>
            <person name="Newman J."/>
            <person name="Mcquiston J.R."/>
        </authorList>
    </citation>
    <scope>NUCLEOTIDE SEQUENCE [LARGE SCALE GENOMIC DNA]</scope>
    <source>
        <strain evidence="2">H6466</strain>
    </source>
</reference>
<gene>
    <name evidence="1" type="ORF">EIB75_00795</name>
    <name evidence="2" type="ORF">EIB75_10760</name>
</gene>
<accession>A0A3G8ZES0</accession>
<dbReference type="Proteomes" id="UP000272316">
    <property type="component" value="Chromosome"/>
</dbReference>
<dbReference type="KEGG" id="eva:EIB75_00795"/>
<dbReference type="EMBL" id="CP034160">
    <property type="protein sequence ID" value="AZI53879.1"/>
    <property type="molecule type" value="Genomic_DNA"/>
</dbReference>
<protein>
    <submittedName>
        <fullName evidence="2">Uncharacterized protein</fullName>
    </submittedName>
</protein>
<dbReference type="EMBL" id="CP034160">
    <property type="protein sequence ID" value="AZI55703.1"/>
    <property type="molecule type" value="Genomic_DNA"/>
</dbReference>
<sequence>METCNYCKKEIPLRESSDTVLNGFYDADIKVNCCFNERCIGIHYLEKSKTKYAGLYSEYPITKVSENIITVPKTAKK</sequence>
<dbReference type="KEGG" id="eva:EIB75_10760"/>
<organism evidence="2 3">
    <name type="scientific">Epilithonimonas vandammei</name>
    <dbReference type="NCBI Taxonomy" id="2487072"/>
    <lineage>
        <taxon>Bacteria</taxon>
        <taxon>Pseudomonadati</taxon>
        <taxon>Bacteroidota</taxon>
        <taxon>Flavobacteriia</taxon>
        <taxon>Flavobacteriales</taxon>
        <taxon>Weeksellaceae</taxon>
        <taxon>Chryseobacterium group</taxon>
        <taxon>Epilithonimonas</taxon>
    </lineage>
</organism>
<proteinExistence type="predicted"/>
<evidence type="ECO:0000313" key="2">
    <source>
        <dbReference type="EMBL" id="AZI55703.1"/>
    </source>
</evidence>
<dbReference type="AlphaFoldDB" id="A0A3G8ZES0"/>